<dbReference type="PROSITE" id="PS51257">
    <property type="entry name" value="PROKAR_LIPOPROTEIN"/>
    <property type="match status" value="1"/>
</dbReference>
<dbReference type="InterPro" id="IPR006076">
    <property type="entry name" value="FAD-dep_OxRdtase"/>
</dbReference>
<evidence type="ECO:0000256" key="1">
    <source>
        <dbReference type="ARBA" id="ARBA00008609"/>
    </source>
</evidence>
<organism evidence="7 8">
    <name type="scientific">Rhodoferax lacus</name>
    <dbReference type="NCBI Taxonomy" id="2184758"/>
    <lineage>
        <taxon>Bacteria</taxon>
        <taxon>Pseudomonadati</taxon>
        <taxon>Pseudomonadota</taxon>
        <taxon>Betaproteobacteria</taxon>
        <taxon>Burkholderiales</taxon>
        <taxon>Comamonadaceae</taxon>
        <taxon>Rhodoferax</taxon>
    </lineage>
</organism>
<gene>
    <name evidence="7" type="ORF">DIC66_03645</name>
</gene>
<evidence type="ECO:0000313" key="7">
    <source>
        <dbReference type="EMBL" id="RFO97835.1"/>
    </source>
</evidence>
<dbReference type="Gene3D" id="3.50.50.60">
    <property type="entry name" value="FAD/NAD(P)-binding domain"/>
    <property type="match status" value="1"/>
</dbReference>
<proteinExistence type="inferred from homology"/>
<evidence type="ECO:0000259" key="3">
    <source>
        <dbReference type="Pfam" id="PF01266"/>
    </source>
</evidence>
<comment type="similarity">
    <text evidence="1">Belongs to the GcvT family.</text>
</comment>
<protein>
    <submittedName>
        <fullName evidence="7">Dimethylglycine dehydrogenase</fullName>
    </submittedName>
</protein>
<evidence type="ECO:0000259" key="6">
    <source>
        <dbReference type="Pfam" id="PF16350"/>
    </source>
</evidence>
<dbReference type="InterPro" id="IPR027266">
    <property type="entry name" value="TrmE/GcvT-like"/>
</dbReference>
<dbReference type="SUPFAM" id="SSF54373">
    <property type="entry name" value="FAD-linked reductases, C-terminal domain"/>
    <property type="match status" value="1"/>
</dbReference>
<dbReference type="InterPro" id="IPR013977">
    <property type="entry name" value="GcvT_C"/>
</dbReference>
<feature type="domain" description="FAD dependent oxidoreductase central" evidence="6">
    <location>
        <begin position="368"/>
        <end position="422"/>
    </location>
</feature>
<comment type="caution">
    <text evidence="7">The sequence shown here is derived from an EMBL/GenBank/DDBJ whole genome shotgun (WGS) entry which is preliminary data.</text>
</comment>
<dbReference type="Gene3D" id="3.30.70.1400">
    <property type="entry name" value="Aminomethyltransferase beta-barrel domains"/>
    <property type="match status" value="1"/>
</dbReference>
<dbReference type="EMBL" id="QFZK01000002">
    <property type="protein sequence ID" value="RFO97835.1"/>
    <property type="molecule type" value="Genomic_DNA"/>
</dbReference>
<sequence length="809" mass="89509">MTEHVRVVVIGGGVVGCSALYHLAALGIKDALLLERDELTSGSTWHAAGNLPTFSTSWSILKLQKYSAALYRRLAASADDPINYHLTGSVRLAHTQSRMDEFRHVKSMAKANGLEYEILSPSELRERHPLIETHDLLGALWDPLDGDIDPSQLTQALAREARLAGATIRRHTRVTSLTQKPDSSWVVATDKGEIHCEIVVNAAGYRAGEIMKMVGRHLPLAVMSHQYLVTEDCDELIARGSARLPLLRDPDTSYYLRQERNGFILGPYEWKATPMWQDGMPDDFANQLWNDDFDRLESYIEDAMARVPALGRAGIKRGVNGPIPYSPDGNPYIGPEPGLRNFFHCNNFSFGITQAGGAGKALAEWVVHGAPEWDLWSLDRRRFGDYASSAYTVAKAVEVYQNEYASSFPYEEREAGRPLRTSPTYATLKAKGARFGARGGWERAVYFDLKGELPQEEKLSFRRESIWHGVVAQEVQAVRERVAVLDLPGFTKYELKGPGAAAHLDYLTCSKLPSLGRVSLAYALTPAGKLWSEFTITRLAEDHFYIISAAIAATHDMDLLSGTLPTGSPITVRDISADLGTLIIAGPRAREVMAQITTTDLSNAGFPWLTAREIATVAGNCYAMRVNYVGELGWELHAPVAMMQTLYDAVWQAGEAHGIRDFGLYAMDSLRVDKCYRGWKSDLESGYTPLEASLDRFVDVKKASFVGRDALLAEHARGPKFRFVPMLFEQDGEAEAPYCAQVFHGDTNVGLTTSGVWSHTLHKSVALAYVRTDLAVPGTVLEVEVLGTLRRATVQAEPLYDPKNERLRA</sequence>
<dbReference type="SUPFAM" id="SSF103025">
    <property type="entry name" value="Folate-binding domain"/>
    <property type="match status" value="1"/>
</dbReference>
<dbReference type="InterPro" id="IPR036188">
    <property type="entry name" value="FAD/NAD-bd_sf"/>
</dbReference>
<dbReference type="Gene3D" id="3.30.1360.120">
    <property type="entry name" value="Probable tRNA modification gtpase trme, domain 1"/>
    <property type="match status" value="1"/>
</dbReference>
<dbReference type="RefSeq" id="WP_117174195.1">
    <property type="nucleotide sequence ID" value="NZ_QFZK01000002.1"/>
</dbReference>
<dbReference type="Pfam" id="PF01571">
    <property type="entry name" value="GCV_T"/>
    <property type="match status" value="1"/>
</dbReference>
<feature type="domain" description="Aminomethyltransferase C-terminal" evidence="5">
    <location>
        <begin position="726"/>
        <end position="801"/>
    </location>
</feature>
<dbReference type="Gene3D" id="3.30.9.10">
    <property type="entry name" value="D-Amino Acid Oxidase, subunit A, domain 2"/>
    <property type="match status" value="1"/>
</dbReference>
<dbReference type="OrthoDB" id="9774591at2"/>
<dbReference type="Proteomes" id="UP000260665">
    <property type="component" value="Unassembled WGS sequence"/>
</dbReference>
<dbReference type="InterPro" id="IPR006222">
    <property type="entry name" value="GCVT_N"/>
</dbReference>
<evidence type="ECO:0000256" key="2">
    <source>
        <dbReference type="ARBA" id="ARBA00023002"/>
    </source>
</evidence>
<dbReference type="Pfam" id="PF16350">
    <property type="entry name" value="FAO_M"/>
    <property type="match status" value="1"/>
</dbReference>
<evidence type="ECO:0000259" key="5">
    <source>
        <dbReference type="Pfam" id="PF08669"/>
    </source>
</evidence>
<dbReference type="PANTHER" id="PTHR43757:SF2">
    <property type="entry name" value="AMINOMETHYLTRANSFERASE, MITOCHONDRIAL"/>
    <property type="match status" value="1"/>
</dbReference>
<feature type="domain" description="GCVT N-terminal" evidence="4">
    <location>
        <begin position="425"/>
        <end position="702"/>
    </location>
</feature>
<dbReference type="InterPro" id="IPR032503">
    <property type="entry name" value="FAO_M"/>
</dbReference>
<dbReference type="SUPFAM" id="SSF51905">
    <property type="entry name" value="FAD/NAD(P)-binding domain"/>
    <property type="match status" value="1"/>
</dbReference>
<reference evidence="7 8" key="1">
    <citation type="submission" date="2018-05" db="EMBL/GenBank/DDBJ databases">
        <title>Rhodoferax soyangensis sp.nov., isolated from an oligotrophic freshwater lake.</title>
        <authorList>
            <person name="Park M."/>
        </authorList>
    </citation>
    <scope>NUCLEOTIDE SEQUENCE [LARGE SCALE GENOMIC DNA]</scope>
    <source>
        <strain evidence="7 8">IMCC26218</strain>
    </source>
</reference>
<name>A0A3E1REN3_9BURK</name>
<dbReference type="GO" id="GO:0016491">
    <property type="term" value="F:oxidoreductase activity"/>
    <property type="evidence" value="ECO:0007669"/>
    <property type="project" value="UniProtKB-KW"/>
</dbReference>
<dbReference type="InterPro" id="IPR029043">
    <property type="entry name" value="GcvT/YgfZ_C"/>
</dbReference>
<evidence type="ECO:0000313" key="8">
    <source>
        <dbReference type="Proteomes" id="UP000260665"/>
    </source>
</evidence>
<keyword evidence="2" id="KW-0560">Oxidoreductase</keyword>
<evidence type="ECO:0000259" key="4">
    <source>
        <dbReference type="Pfam" id="PF01571"/>
    </source>
</evidence>
<dbReference type="Pfam" id="PF01266">
    <property type="entry name" value="DAO"/>
    <property type="match status" value="1"/>
</dbReference>
<feature type="domain" description="FAD dependent oxidoreductase" evidence="3">
    <location>
        <begin position="6"/>
        <end position="365"/>
    </location>
</feature>
<dbReference type="Pfam" id="PF08669">
    <property type="entry name" value="GCV_T_C"/>
    <property type="match status" value="1"/>
</dbReference>
<accession>A0A3E1REN3</accession>
<keyword evidence="8" id="KW-1185">Reference proteome</keyword>
<dbReference type="PANTHER" id="PTHR43757">
    <property type="entry name" value="AMINOMETHYLTRANSFERASE"/>
    <property type="match status" value="1"/>
</dbReference>
<dbReference type="InterPro" id="IPR028896">
    <property type="entry name" value="GcvT/YgfZ/DmdA"/>
</dbReference>
<dbReference type="Gene3D" id="2.40.30.110">
    <property type="entry name" value="Aminomethyltransferase beta-barrel domains"/>
    <property type="match status" value="1"/>
</dbReference>
<dbReference type="AlphaFoldDB" id="A0A3E1REN3"/>
<dbReference type="SUPFAM" id="SSF101790">
    <property type="entry name" value="Aminomethyltransferase beta-barrel domain"/>
    <property type="match status" value="1"/>
</dbReference>